<organism evidence="2 3">
    <name type="scientific">Mesorhabditis spiculigera</name>
    <dbReference type="NCBI Taxonomy" id="96644"/>
    <lineage>
        <taxon>Eukaryota</taxon>
        <taxon>Metazoa</taxon>
        <taxon>Ecdysozoa</taxon>
        <taxon>Nematoda</taxon>
        <taxon>Chromadorea</taxon>
        <taxon>Rhabditida</taxon>
        <taxon>Rhabditina</taxon>
        <taxon>Rhabditomorpha</taxon>
        <taxon>Rhabditoidea</taxon>
        <taxon>Rhabditidae</taxon>
        <taxon>Mesorhabditinae</taxon>
        <taxon>Mesorhabditis</taxon>
    </lineage>
</organism>
<dbReference type="AlphaFoldDB" id="A0AA36C994"/>
<feature type="non-terminal residue" evidence="2">
    <location>
        <position position="1"/>
    </location>
</feature>
<evidence type="ECO:0000313" key="2">
    <source>
        <dbReference type="EMBL" id="CAJ0564062.1"/>
    </source>
</evidence>
<evidence type="ECO:0000256" key="1">
    <source>
        <dbReference type="SAM" id="MobiDB-lite"/>
    </source>
</evidence>
<keyword evidence="3" id="KW-1185">Reference proteome</keyword>
<feature type="compositionally biased region" description="Polar residues" evidence="1">
    <location>
        <begin position="146"/>
        <end position="164"/>
    </location>
</feature>
<accession>A0AA36C994</accession>
<comment type="caution">
    <text evidence="2">The sequence shown here is derived from an EMBL/GenBank/DDBJ whole genome shotgun (WGS) entry which is preliminary data.</text>
</comment>
<dbReference type="PROSITE" id="PS51257">
    <property type="entry name" value="PROKAR_LIPOPROTEIN"/>
    <property type="match status" value="1"/>
</dbReference>
<name>A0AA36C994_9BILA</name>
<proteinExistence type="predicted"/>
<feature type="region of interest" description="Disordered" evidence="1">
    <location>
        <begin position="281"/>
        <end position="329"/>
    </location>
</feature>
<dbReference type="Proteomes" id="UP001177023">
    <property type="component" value="Unassembled WGS sequence"/>
</dbReference>
<gene>
    <name evidence="2" type="ORF">MSPICULIGERA_LOCUS2758</name>
</gene>
<sequence>MLGKKALFLPGGRGAAATVYGWLSSAWSSCKRGVNWVWRGAEKAVTTAWQYTKRVFCWLWSKLRAFWQWICRQFSKISPFVKTVLFSPVPTQELPPPAYPSGFRPVHFDTEERSMSEDVSFKEVIQQQNANPGPVPRRDAEESADEQTGSYIQKSNIDLSSYTTKIGGVGPSMRSRHEETNEELTRMTREGSVGPAIEGGFYAQKTYFDPTTLGREGSPAPPPPPPPPPPPGYKPAKLPTAGRKTPVNEGRKTPTSPGGAVKGAVPMLPVSVLEQMSNNVDQFGERTERGRSATVSERVREANSRTPVQGEGRKTPIPDGRKTPNLEGRKTPIHTTAKATENFYKRESSVPPQGWRPVSAFEPEVRLDNRYQNRAKSVGAQVVSRIEDSPNDEPQYIFRARPTQPYDNIDPSAYLMGGSVYRPVPEAEWMRDRINQRSMSVSRPVTPASTAPFEGNYVNYTNGDYQQGPNVNNRIRAWPPPSNVTPMDIQKDYWLNQDNTTTHYDHNGDLVTTRVKRVAEKTVEDNWNWRDENGRLIDSKSERSWRGDMDELKNDGPGAGSHFTRTVEMLPNKDIRFQDTNRQYNNNFMVESIVRNY</sequence>
<reference evidence="2" key="1">
    <citation type="submission" date="2023-06" db="EMBL/GenBank/DDBJ databases">
        <authorList>
            <person name="Delattre M."/>
        </authorList>
    </citation>
    <scope>NUCLEOTIDE SEQUENCE</scope>
    <source>
        <strain evidence="2">AF72</strain>
    </source>
</reference>
<evidence type="ECO:0000313" key="3">
    <source>
        <dbReference type="Proteomes" id="UP001177023"/>
    </source>
</evidence>
<dbReference type="EMBL" id="CATQJA010000790">
    <property type="protein sequence ID" value="CAJ0564062.1"/>
    <property type="molecule type" value="Genomic_DNA"/>
</dbReference>
<feature type="compositionally biased region" description="Basic and acidic residues" evidence="1">
    <location>
        <begin position="283"/>
        <end position="303"/>
    </location>
</feature>
<feature type="compositionally biased region" description="Basic and acidic residues" evidence="1">
    <location>
        <begin position="311"/>
        <end position="329"/>
    </location>
</feature>
<feature type="compositionally biased region" description="Basic and acidic residues" evidence="1">
    <location>
        <begin position="175"/>
        <end position="189"/>
    </location>
</feature>
<feature type="compositionally biased region" description="Pro residues" evidence="1">
    <location>
        <begin position="219"/>
        <end position="233"/>
    </location>
</feature>
<protein>
    <submittedName>
        <fullName evidence="2">Uncharacterized protein</fullName>
    </submittedName>
</protein>
<feature type="region of interest" description="Disordered" evidence="1">
    <location>
        <begin position="127"/>
        <end position="263"/>
    </location>
</feature>